<dbReference type="Gene3D" id="1.10.540.10">
    <property type="entry name" value="Acyl-CoA dehydrogenase/oxidase, N-terminal domain"/>
    <property type="match status" value="1"/>
</dbReference>
<dbReference type="GO" id="GO:0016627">
    <property type="term" value="F:oxidoreductase activity, acting on the CH-CH group of donors"/>
    <property type="evidence" value="ECO:0007669"/>
    <property type="project" value="InterPro"/>
</dbReference>
<evidence type="ECO:0000313" key="4">
    <source>
        <dbReference type="WBParaSite" id="GPUH_0001853101-mRNA-1"/>
    </source>
</evidence>
<evidence type="ECO:0000313" key="2">
    <source>
        <dbReference type="EMBL" id="VDN31888.1"/>
    </source>
</evidence>
<dbReference type="InterPro" id="IPR009100">
    <property type="entry name" value="AcylCoA_DH/oxidase_NM_dom_sf"/>
</dbReference>
<reference evidence="4" key="1">
    <citation type="submission" date="2016-06" db="UniProtKB">
        <authorList>
            <consortium name="WormBaseParasite"/>
        </authorList>
    </citation>
    <scope>IDENTIFICATION</scope>
</reference>
<name>A0A183EC15_9BILA</name>
<dbReference type="SUPFAM" id="SSF56645">
    <property type="entry name" value="Acyl-CoA dehydrogenase NM domain-like"/>
    <property type="match status" value="1"/>
</dbReference>
<feature type="domain" description="Acyl-CoA dehydrogenase/oxidase N-terminal" evidence="1">
    <location>
        <begin position="113"/>
        <end position="178"/>
    </location>
</feature>
<dbReference type="InterPro" id="IPR013786">
    <property type="entry name" value="AcylCoA_DH/ox_N"/>
</dbReference>
<dbReference type="AlphaFoldDB" id="A0A183EC15"/>
<dbReference type="EMBL" id="UYRT01086883">
    <property type="protein sequence ID" value="VDN31888.1"/>
    <property type="molecule type" value="Genomic_DNA"/>
</dbReference>
<organism evidence="4">
    <name type="scientific">Gongylonema pulchrum</name>
    <dbReference type="NCBI Taxonomy" id="637853"/>
    <lineage>
        <taxon>Eukaryota</taxon>
        <taxon>Metazoa</taxon>
        <taxon>Ecdysozoa</taxon>
        <taxon>Nematoda</taxon>
        <taxon>Chromadorea</taxon>
        <taxon>Rhabditida</taxon>
        <taxon>Spirurina</taxon>
        <taxon>Spiruromorpha</taxon>
        <taxon>Spiruroidea</taxon>
        <taxon>Gongylonematidae</taxon>
        <taxon>Gongylonema</taxon>
    </lineage>
</organism>
<gene>
    <name evidence="2" type="ORF">GPUH_LOCUS18506</name>
</gene>
<keyword evidence="3" id="KW-1185">Reference proteome</keyword>
<evidence type="ECO:0000259" key="1">
    <source>
        <dbReference type="Pfam" id="PF02771"/>
    </source>
</evidence>
<dbReference type="Pfam" id="PF02771">
    <property type="entry name" value="Acyl-CoA_dh_N"/>
    <property type="match status" value="1"/>
</dbReference>
<reference evidence="2 3" key="2">
    <citation type="submission" date="2018-11" db="EMBL/GenBank/DDBJ databases">
        <authorList>
            <consortium name="Pathogen Informatics"/>
        </authorList>
    </citation>
    <scope>NUCLEOTIDE SEQUENCE [LARGE SCALE GENOMIC DNA]</scope>
</reference>
<dbReference type="WBParaSite" id="GPUH_0001853101-mRNA-1">
    <property type="protein sequence ID" value="GPUH_0001853101-mRNA-1"/>
    <property type="gene ID" value="GPUH_0001853101"/>
</dbReference>
<accession>A0A183EC15</accession>
<evidence type="ECO:0000313" key="3">
    <source>
        <dbReference type="Proteomes" id="UP000271098"/>
    </source>
</evidence>
<dbReference type="InterPro" id="IPR037069">
    <property type="entry name" value="AcylCoA_DH/ox_N_sf"/>
</dbReference>
<dbReference type="GO" id="GO:0050660">
    <property type="term" value="F:flavin adenine dinucleotide binding"/>
    <property type="evidence" value="ECO:0007669"/>
    <property type="project" value="InterPro"/>
</dbReference>
<dbReference type="Proteomes" id="UP000271098">
    <property type="component" value="Unassembled WGS sequence"/>
</dbReference>
<protein>
    <submittedName>
        <fullName evidence="4">Acyl-CoA_dh_N domain-containing protein</fullName>
    </submittedName>
</protein>
<sequence length="196" mass="21675">MRGSAFLRRLAATGAFCRGPVNTRGCHSSLPATDASRTLDIVKQHNIPIERVSLSRGLALNRFEKDFFIYPEYSDTDAAETAQQLASDLKDAILEAGGDDEPSFTSLWDKYHLSSYTVPKKYGGENMCNKDLLILCESLGQAWSLYTRFEQTHLAVSLILEYGNERQKTNYLPRIASGALQPAICLPGPGMLVVIL</sequence>
<dbReference type="OrthoDB" id="354at2759"/>
<proteinExistence type="predicted"/>